<gene>
    <name evidence="2" type="ORF">EDX97_05110</name>
</gene>
<dbReference type="InterPro" id="IPR036866">
    <property type="entry name" value="RibonucZ/Hydroxyglut_hydro"/>
</dbReference>
<organism evidence="2 3">
    <name type="scientific">Absicoccus porci</name>
    <dbReference type="NCBI Taxonomy" id="2486576"/>
    <lineage>
        <taxon>Bacteria</taxon>
        <taxon>Bacillati</taxon>
        <taxon>Bacillota</taxon>
        <taxon>Erysipelotrichia</taxon>
        <taxon>Erysipelotrichales</taxon>
        <taxon>Erysipelotrichaceae</taxon>
        <taxon>Absicoccus</taxon>
    </lineage>
</organism>
<evidence type="ECO:0000259" key="1">
    <source>
        <dbReference type="SMART" id="SM00849"/>
    </source>
</evidence>
<dbReference type="SMART" id="SM00849">
    <property type="entry name" value="Lactamase_B"/>
    <property type="match status" value="1"/>
</dbReference>
<dbReference type="AlphaFoldDB" id="A0A3N0I1G0"/>
<reference evidence="2 3" key="1">
    <citation type="submission" date="2018-11" db="EMBL/GenBank/DDBJ databases">
        <title>Clostridium sp. nov., a member of the family Erysipelotrichaceae isolated from pig faeces.</title>
        <authorList>
            <person name="Chang Y.-H."/>
        </authorList>
    </citation>
    <scope>NUCLEOTIDE SEQUENCE [LARGE SCALE GENOMIC DNA]</scope>
    <source>
        <strain evidence="2 3">YH-panp20</strain>
    </source>
</reference>
<dbReference type="RefSeq" id="WP_128520111.1">
    <property type="nucleotide sequence ID" value="NZ_CAUWBR010000004.1"/>
</dbReference>
<sequence>MRIDLLCSGSKGNSCLIRSDHAQILIDCGSTKKYLTKAFDQVDADVNVCDGVLITHTHKDHVSRIKDVAHLPVYSYCDIDDLSNHHIVCPNETFDVGDFHIRVIRLSHDAPKTVGYVIETQTQKLVYITDTGFVPNEAKEYLQDADYYIFESNHDVAKLMQTSRPMFIKQRILGDDGHLNNEDSSHNLMQLINSRTKEIILAHISQEANHPQLALDVLEDAFRKQGFTHAGMRLRAAHQFDVCTIQEVLY</sequence>
<feature type="domain" description="Metallo-beta-lactamase" evidence="1">
    <location>
        <begin position="11"/>
        <end position="171"/>
    </location>
</feature>
<dbReference type="Gene3D" id="3.60.15.10">
    <property type="entry name" value="Ribonuclease Z/Hydroxyacylglutathione hydrolase-like"/>
    <property type="match status" value="1"/>
</dbReference>
<keyword evidence="2" id="KW-0378">Hydrolase</keyword>
<dbReference type="SUPFAM" id="SSF56281">
    <property type="entry name" value="Metallo-hydrolase/oxidoreductase"/>
    <property type="match status" value="1"/>
</dbReference>
<dbReference type="OrthoDB" id="9781189at2"/>
<dbReference type="InterPro" id="IPR001279">
    <property type="entry name" value="Metallo-B-lactamas"/>
</dbReference>
<dbReference type="Proteomes" id="UP000276568">
    <property type="component" value="Unassembled WGS sequence"/>
</dbReference>
<evidence type="ECO:0000313" key="3">
    <source>
        <dbReference type="Proteomes" id="UP000276568"/>
    </source>
</evidence>
<dbReference type="GO" id="GO:0016787">
    <property type="term" value="F:hydrolase activity"/>
    <property type="evidence" value="ECO:0007669"/>
    <property type="project" value="UniProtKB-KW"/>
</dbReference>
<dbReference type="InterPro" id="IPR052533">
    <property type="entry name" value="WalJ/YycJ-like"/>
</dbReference>
<protein>
    <submittedName>
        <fullName evidence="2">MBL fold metallo-hydrolase</fullName>
    </submittedName>
</protein>
<accession>A0A3N0I1G0</accession>
<proteinExistence type="predicted"/>
<dbReference type="PANTHER" id="PTHR47619">
    <property type="entry name" value="METALLO-HYDROLASE YYCJ-RELATED"/>
    <property type="match status" value="1"/>
</dbReference>
<dbReference type="PANTHER" id="PTHR47619:SF1">
    <property type="entry name" value="EXODEOXYRIBONUCLEASE WALJ"/>
    <property type="match status" value="1"/>
</dbReference>
<comment type="caution">
    <text evidence="2">The sequence shown here is derived from an EMBL/GenBank/DDBJ whole genome shotgun (WGS) entry which is preliminary data.</text>
</comment>
<keyword evidence="3" id="KW-1185">Reference proteome</keyword>
<dbReference type="EMBL" id="RJQC01000002">
    <property type="protein sequence ID" value="RNM30182.1"/>
    <property type="molecule type" value="Genomic_DNA"/>
</dbReference>
<evidence type="ECO:0000313" key="2">
    <source>
        <dbReference type="EMBL" id="RNM30182.1"/>
    </source>
</evidence>
<dbReference type="Pfam" id="PF12706">
    <property type="entry name" value="Lactamase_B_2"/>
    <property type="match status" value="1"/>
</dbReference>
<name>A0A3N0I1G0_9FIRM</name>